<evidence type="ECO:0000313" key="7">
    <source>
        <dbReference type="Proteomes" id="UP000266239"/>
    </source>
</evidence>
<dbReference type="Proteomes" id="UP000266239">
    <property type="component" value="Unassembled WGS sequence"/>
</dbReference>
<sequence length="119" mass="13283">MIASVEREGHFASCQFVVISVQSSHRRAPTSKRYAVNMVGFGKKKSVGLISDTELERKGKVDGSSLLDDNGDPTHGTLYEGENFDKKVRRADNQNEEDEPKKPASRSWFRIPGLSSKKK</sequence>
<feature type="compositionally biased region" description="Basic and acidic residues" evidence="1">
    <location>
        <begin position="83"/>
        <end position="93"/>
    </location>
</feature>
<evidence type="ECO:0000313" key="10">
    <source>
        <dbReference type="Proteomes" id="UP000285712"/>
    </source>
</evidence>
<gene>
    <name evidence="2" type="ORF">DYB25_005304</name>
    <name evidence="4" type="ORF">DYB26_000161</name>
    <name evidence="3" type="ORF">DYB34_000984</name>
    <name evidence="5" type="ORF">DYB35_001247</name>
    <name evidence="6" type="ORF">DYB37_001553</name>
</gene>
<evidence type="ECO:0000313" key="8">
    <source>
        <dbReference type="Proteomes" id="UP000283543"/>
    </source>
</evidence>
<dbReference type="Proteomes" id="UP000283543">
    <property type="component" value="Unassembled WGS sequence"/>
</dbReference>
<dbReference type="EMBL" id="QUTB01006577">
    <property type="protein sequence ID" value="RHY49371.1"/>
    <property type="molecule type" value="Genomic_DNA"/>
</dbReference>
<dbReference type="VEuPathDB" id="FungiDB:H257_09985"/>
<dbReference type="EMBL" id="QUTF01026983">
    <property type="protein sequence ID" value="RHY80973.1"/>
    <property type="molecule type" value="Genomic_DNA"/>
</dbReference>
<dbReference type="AlphaFoldDB" id="A0A397AJ45"/>
<evidence type="ECO:0000313" key="2">
    <source>
        <dbReference type="EMBL" id="RHY05749.1"/>
    </source>
</evidence>
<evidence type="ECO:0000313" key="5">
    <source>
        <dbReference type="EMBL" id="RHY90033.1"/>
    </source>
</evidence>
<dbReference type="Proteomes" id="UP000285430">
    <property type="component" value="Unassembled WGS sequence"/>
</dbReference>
<reference evidence="7 8" key="1">
    <citation type="submission" date="2018-08" db="EMBL/GenBank/DDBJ databases">
        <title>Aphanomyces genome sequencing and annotation.</title>
        <authorList>
            <person name="Minardi D."/>
            <person name="Oidtmann B."/>
            <person name="Van Der Giezen M."/>
            <person name="Studholme D.J."/>
        </authorList>
    </citation>
    <scope>NUCLEOTIDE SEQUENCE [LARGE SCALE GENOMIC DNA]</scope>
    <source>
        <strain evidence="6 9">Da</strain>
        <strain evidence="4 11">FDL457</strain>
        <strain evidence="3 8">Si</strain>
        <strain evidence="5 10">Sv</strain>
        <strain evidence="2 7">Yx</strain>
    </source>
</reference>
<protein>
    <submittedName>
        <fullName evidence="2">Uncharacterized protein</fullName>
    </submittedName>
</protein>
<dbReference type="Proteomes" id="UP000285712">
    <property type="component" value="Unassembled WGS sequence"/>
</dbReference>
<dbReference type="EMBL" id="QUTG01003851">
    <property type="protein sequence ID" value="RHY90033.1"/>
    <property type="molecule type" value="Genomic_DNA"/>
</dbReference>
<proteinExistence type="predicted"/>
<organism evidence="2 7">
    <name type="scientific">Aphanomyces astaci</name>
    <name type="common">Crayfish plague agent</name>
    <dbReference type="NCBI Taxonomy" id="112090"/>
    <lineage>
        <taxon>Eukaryota</taxon>
        <taxon>Sar</taxon>
        <taxon>Stramenopiles</taxon>
        <taxon>Oomycota</taxon>
        <taxon>Saprolegniomycetes</taxon>
        <taxon>Saprolegniales</taxon>
        <taxon>Verrucalvaceae</taxon>
        <taxon>Aphanomyces</taxon>
    </lineage>
</organism>
<dbReference type="EMBL" id="QUTH01003176">
    <property type="protein sequence ID" value="RHZ21128.1"/>
    <property type="molecule type" value="Genomic_DNA"/>
</dbReference>
<dbReference type="EMBL" id="QUTA01007804">
    <property type="protein sequence ID" value="RHY05749.1"/>
    <property type="molecule type" value="Genomic_DNA"/>
</dbReference>
<comment type="caution">
    <text evidence="2">The sequence shown here is derived from an EMBL/GenBank/DDBJ whole genome shotgun (WGS) entry which is preliminary data.</text>
</comment>
<feature type="region of interest" description="Disordered" evidence="1">
    <location>
        <begin position="60"/>
        <end position="119"/>
    </location>
</feature>
<evidence type="ECO:0000313" key="11">
    <source>
        <dbReference type="Proteomes" id="UP000286510"/>
    </source>
</evidence>
<evidence type="ECO:0000313" key="4">
    <source>
        <dbReference type="EMBL" id="RHY80973.1"/>
    </source>
</evidence>
<accession>A0A397AJ45</accession>
<dbReference type="Proteomes" id="UP000286510">
    <property type="component" value="Unassembled WGS sequence"/>
</dbReference>
<evidence type="ECO:0000313" key="6">
    <source>
        <dbReference type="EMBL" id="RHZ21128.1"/>
    </source>
</evidence>
<evidence type="ECO:0000313" key="3">
    <source>
        <dbReference type="EMBL" id="RHY49371.1"/>
    </source>
</evidence>
<evidence type="ECO:0000313" key="9">
    <source>
        <dbReference type="Proteomes" id="UP000285430"/>
    </source>
</evidence>
<evidence type="ECO:0000256" key="1">
    <source>
        <dbReference type="SAM" id="MobiDB-lite"/>
    </source>
</evidence>
<name>A0A397AJ45_APHAT</name>